<organism evidence="2">
    <name type="scientific">uncultured Gemmatimonadaceae bacterium</name>
    <dbReference type="NCBI Taxonomy" id="246130"/>
    <lineage>
        <taxon>Bacteria</taxon>
        <taxon>Pseudomonadati</taxon>
        <taxon>Gemmatimonadota</taxon>
        <taxon>Gemmatimonadia</taxon>
        <taxon>Gemmatimonadales</taxon>
        <taxon>Gemmatimonadaceae</taxon>
        <taxon>environmental samples</taxon>
    </lineage>
</organism>
<sequence length="69" mass="7782">AEVEVHRGADRDGAPATRGRDHGRGDLPQARDQRHDVLPLAEALRKQFGGMGVTELRELRQLREENRTL</sequence>
<feature type="non-terminal residue" evidence="2">
    <location>
        <position position="1"/>
    </location>
</feature>
<evidence type="ECO:0000313" key="2">
    <source>
        <dbReference type="EMBL" id="CAA9313730.1"/>
    </source>
</evidence>
<evidence type="ECO:0000256" key="1">
    <source>
        <dbReference type="SAM" id="MobiDB-lite"/>
    </source>
</evidence>
<name>A0A6J4KRX0_9BACT</name>
<accession>A0A6J4KRX0</accession>
<protein>
    <submittedName>
        <fullName evidence="2">Transposase, IS3/IS911 family</fullName>
    </submittedName>
</protein>
<dbReference type="AlphaFoldDB" id="A0A6J4KRX0"/>
<gene>
    <name evidence="2" type="ORF">AVDCRST_MAG40-1127</name>
</gene>
<reference evidence="2" key="1">
    <citation type="submission" date="2020-02" db="EMBL/GenBank/DDBJ databases">
        <authorList>
            <person name="Meier V. D."/>
        </authorList>
    </citation>
    <scope>NUCLEOTIDE SEQUENCE</scope>
    <source>
        <strain evidence="2">AVDCRST_MAG40</strain>
    </source>
</reference>
<feature type="non-terminal residue" evidence="2">
    <location>
        <position position="69"/>
    </location>
</feature>
<dbReference type="EMBL" id="CADCTX010000336">
    <property type="protein sequence ID" value="CAA9313730.1"/>
    <property type="molecule type" value="Genomic_DNA"/>
</dbReference>
<feature type="region of interest" description="Disordered" evidence="1">
    <location>
        <begin position="1"/>
        <end position="35"/>
    </location>
</feature>
<proteinExistence type="predicted"/>